<reference evidence="1 2" key="1">
    <citation type="submission" date="2022-01" db="EMBL/GenBank/DDBJ databases">
        <title>A chromosomal length assembly of Cordylochernes scorpioides.</title>
        <authorList>
            <person name="Zeh D."/>
            <person name="Zeh J."/>
        </authorList>
    </citation>
    <scope>NUCLEOTIDE SEQUENCE [LARGE SCALE GENOMIC DNA]</scope>
    <source>
        <strain evidence="1">IN4F17</strain>
        <tissue evidence="1">Whole Body</tissue>
    </source>
</reference>
<evidence type="ECO:0000313" key="2">
    <source>
        <dbReference type="Proteomes" id="UP001235939"/>
    </source>
</evidence>
<dbReference type="Proteomes" id="UP001235939">
    <property type="component" value="Chromosome 08"/>
</dbReference>
<proteinExistence type="predicted"/>
<organism evidence="1 2">
    <name type="scientific">Cordylochernes scorpioides</name>
    <dbReference type="NCBI Taxonomy" id="51811"/>
    <lineage>
        <taxon>Eukaryota</taxon>
        <taxon>Metazoa</taxon>
        <taxon>Ecdysozoa</taxon>
        <taxon>Arthropoda</taxon>
        <taxon>Chelicerata</taxon>
        <taxon>Arachnida</taxon>
        <taxon>Pseudoscorpiones</taxon>
        <taxon>Cheliferoidea</taxon>
        <taxon>Chernetidae</taxon>
        <taxon>Cordylochernes</taxon>
    </lineage>
</organism>
<gene>
    <name evidence="1" type="ORF">LAZ67_8001345</name>
</gene>
<dbReference type="EMBL" id="CP092870">
    <property type="protein sequence ID" value="UYV70989.1"/>
    <property type="molecule type" value="Genomic_DNA"/>
</dbReference>
<keyword evidence="2" id="KW-1185">Reference proteome</keyword>
<accession>A0ABY6KQX0</accession>
<protein>
    <submittedName>
        <fullName evidence="1">ATR</fullName>
    </submittedName>
</protein>
<evidence type="ECO:0000313" key="1">
    <source>
        <dbReference type="EMBL" id="UYV70989.1"/>
    </source>
</evidence>
<sequence length="314" mass="36644">MQIPEEIGLEQCRRLSRKANSPLLIEVPDYKQRILLLRNAFKLRDKKIFLNKDYPAIVREQNKAISFKGNLRDLAILPLTGSTLNSQVESLTIEIQTAMSRAGMRREIRSGGLRSKPWYDEECYTAKKKMKESLKLYILQNNVVNKDLFITNKKEYLSLIKLKKNQYFDDIQNASQFWKIIKYFKQRTTIKGNILMCDWEDFYRRLLASPPIMDAYISPALTYMDPELDAKISLMEGNLSGKPSGLQKGFLSRPYFYPYLTDTDDAEPQKEEVICLLRRCQKGLCTVPHSLLWKKLTVYGLSTRFISLIQSYYN</sequence>
<name>A0ABY6KQX0_9ARAC</name>